<dbReference type="Proteomes" id="UP000036168">
    <property type="component" value="Unassembled WGS sequence"/>
</dbReference>
<accession>A0A0J6F1K6</accession>
<reference evidence="4 6" key="3">
    <citation type="submission" date="2023-03" db="EMBL/GenBank/DDBJ databases">
        <title>Agriculturally important microbes genome sequencing.</title>
        <authorList>
            <person name="Dunlap C."/>
        </authorList>
    </citation>
    <scope>NUCLEOTIDE SEQUENCE [LARGE SCALE GENOMIC DNA]</scope>
    <source>
        <strain evidence="4 6">CBP-3203</strain>
    </source>
</reference>
<sequence length="114" mass="12797">MKKSLFLQLSMFFLVIASLHSFSMPHLPASHHAQKAAVTGDELHELTVGKHGEEKAKSLWNSPGLKEVFLLLLILAAVSVRVYIVNRLKEHLKAFMLAVFYHSSYFGKAHVSKP</sequence>
<dbReference type="OrthoDB" id="2870809at2"/>
<feature type="transmembrane region" description="Helical" evidence="1">
    <location>
        <begin position="68"/>
        <end position="86"/>
    </location>
</feature>
<proteinExistence type="predicted"/>
<dbReference type="RefSeq" id="WP_048354695.1">
    <property type="nucleotide sequence ID" value="NZ_CP023481.1"/>
</dbReference>
<keyword evidence="6" id="KW-1185">Reference proteome</keyword>
<feature type="signal peptide" evidence="2">
    <location>
        <begin position="1"/>
        <end position="23"/>
    </location>
</feature>
<evidence type="ECO:0000313" key="5">
    <source>
        <dbReference type="Proteomes" id="UP000036168"/>
    </source>
</evidence>
<dbReference type="EMBL" id="LECW02000078">
    <property type="protein sequence ID" value="KRT87278.1"/>
    <property type="molecule type" value="Genomic_DNA"/>
</dbReference>
<feature type="chain" id="PRO_5044543827" evidence="2">
    <location>
        <begin position="24"/>
        <end position="114"/>
    </location>
</feature>
<evidence type="ECO:0000256" key="1">
    <source>
        <dbReference type="SAM" id="Phobius"/>
    </source>
</evidence>
<dbReference type="STRING" id="1664069.BGLY_2282"/>
<gene>
    <name evidence="3" type="ORF">AB447_208555</name>
    <name evidence="4" type="ORF">P8828_01085</name>
</gene>
<dbReference type="Proteomes" id="UP001341297">
    <property type="component" value="Unassembled WGS sequence"/>
</dbReference>
<dbReference type="PATRIC" id="fig|1664069.3.peg.5200"/>
<dbReference type="AlphaFoldDB" id="A0A0J6HBS0"/>
<evidence type="ECO:0000256" key="2">
    <source>
        <dbReference type="SAM" id="SignalP"/>
    </source>
</evidence>
<accession>A0A0J6HBS0</accession>
<dbReference type="EMBL" id="JARRTL010000005">
    <property type="protein sequence ID" value="MEC0483454.1"/>
    <property type="molecule type" value="Genomic_DNA"/>
</dbReference>
<keyword evidence="1" id="KW-0472">Membrane</keyword>
<keyword evidence="2" id="KW-0732">Signal</keyword>
<reference evidence="3" key="2">
    <citation type="submission" date="2015-10" db="EMBL/GenBank/DDBJ databases">
        <authorList>
            <person name="Gilbert D.G."/>
        </authorList>
    </citation>
    <scope>NUCLEOTIDE SEQUENCE</scope>
    <source>
        <strain evidence="3">GO-13</strain>
    </source>
</reference>
<name>A0A0J6HBS0_9BACI</name>
<keyword evidence="1" id="KW-1133">Transmembrane helix</keyword>
<organism evidence="3 5">
    <name type="scientific">Bacillus glycinifermentans</name>
    <dbReference type="NCBI Taxonomy" id="1664069"/>
    <lineage>
        <taxon>Bacteria</taxon>
        <taxon>Bacillati</taxon>
        <taxon>Bacillota</taxon>
        <taxon>Bacilli</taxon>
        <taxon>Bacillales</taxon>
        <taxon>Bacillaceae</taxon>
        <taxon>Bacillus</taxon>
    </lineage>
</organism>
<reference evidence="3 5" key="1">
    <citation type="journal article" date="2015" name="Int. J. Syst. Evol. Microbiol.">
        <title>Bacillus glycinifermentans sp. nov., isolated from fermented soybean paste.</title>
        <authorList>
            <person name="Kim S.J."/>
            <person name="Dunlap C.A."/>
            <person name="Kwon S.W."/>
            <person name="Rooney A.P."/>
        </authorList>
    </citation>
    <scope>NUCLEOTIDE SEQUENCE [LARGE SCALE GENOMIC DNA]</scope>
    <source>
        <strain evidence="3 5">GO-13</strain>
    </source>
</reference>
<comment type="caution">
    <text evidence="3">The sequence shown here is derived from an EMBL/GenBank/DDBJ whole genome shotgun (WGS) entry which is preliminary data.</text>
</comment>
<protein>
    <submittedName>
        <fullName evidence="3">Uncharacterized protein</fullName>
    </submittedName>
</protein>
<keyword evidence="1" id="KW-0812">Transmembrane</keyword>
<evidence type="ECO:0000313" key="4">
    <source>
        <dbReference type="EMBL" id="MEC0483454.1"/>
    </source>
</evidence>
<evidence type="ECO:0000313" key="6">
    <source>
        <dbReference type="Proteomes" id="UP001341297"/>
    </source>
</evidence>
<evidence type="ECO:0000313" key="3">
    <source>
        <dbReference type="EMBL" id="KRT87278.1"/>
    </source>
</evidence>